<dbReference type="InterPro" id="IPR028098">
    <property type="entry name" value="Glyco_trans_4-like_N"/>
</dbReference>
<gene>
    <name evidence="5" type="ORF">IM660_14125</name>
</gene>
<dbReference type="Gene3D" id="3.40.50.2000">
    <property type="entry name" value="Glycogen Phosphorylase B"/>
    <property type="match status" value="2"/>
</dbReference>
<organism evidence="5 6">
    <name type="scientific">Ruania alkalisoli</name>
    <dbReference type="NCBI Taxonomy" id="2779775"/>
    <lineage>
        <taxon>Bacteria</taxon>
        <taxon>Bacillati</taxon>
        <taxon>Actinomycetota</taxon>
        <taxon>Actinomycetes</taxon>
        <taxon>Micrococcales</taxon>
        <taxon>Ruaniaceae</taxon>
        <taxon>Ruania</taxon>
    </lineage>
</organism>
<feature type="compositionally biased region" description="Polar residues" evidence="3">
    <location>
        <begin position="242"/>
        <end position="264"/>
    </location>
</feature>
<sequence>MLVSRIFAPEPSAATFRLGALVRALAGAGARVEVVTAEAPDGAGSLGLVRPAEDGASGGSGARPGESGAWDARGGTGAAPAIPARVRRAPVLRDPSGYVRGYLPYLSFDVPLLWRLLRGSRPDVYVVEPPPTTGAVVRVIAALRGRSYVYYAADVWSDASASTGAPKVVVRLVRALESWVLRGAAVVLSVNEGVTERVRELGARQVVTVGNGVDTDVFTPGEASPADASPPADATLPTDASSPTGANPSADATPSARPTRSNPVASCESRSGYPERDSRGERGFQRASEIPDGPFLLYAGTASEWQGAEVFAEAMPRVLEEFPDAQVVFLGQGSSWDRLSMLAAGLPEGAITLHDPVSAAESAVWQRRASAALVSLRPGIGYDFAMPTKMFAALACGTPVIFAGPVTSPAARLVESECLGWVTDHDAGEVAEAMIAALRAADESVAETAAESEGDRLVAWVREHRSLAAVGERAADAVLSAVTSRG</sequence>
<dbReference type="EMBL" id="CP063169">
    <property type="protein sequence ID" value="QOR72790.1"/>
    <property type="molecule type" value="Genomic_DNA"/>
</dbReference>
<evidence type="ECO:0000256" key="2">
    <source>
        <dbReference type="ARBA" id="ARBA00022679"/>
    </source>
</evidence>
<dbReference type="GO" id="GO:0016757">
    <property type="term" value="F:glycosyltransferase activity"/>
    <property type="evidence" value="ECO:0007669"/>
    <property type="project" value="UniProtKB-KW"/>
</dbReference>
<evidence type="ECO:0000256" key="3">
    <source>
        <dbReference type="SAM" id="MobiDB-lite"/>
    </source>
</evidence>
<dbReference type="AlphaFoldDB" id="A0A7M1SYY0"/>
<feature type="region of interest" description="Disordered" evidence="3">
    <location>
        <begin position="215"/>
        <end position="287"/>
    </location>
</feature>
<dbReference type="Proteomes" id="UP000593758">
    <property type="component" value="Chromosome"/>
</dbReference>
<protein>
    <submittedName>
        <fullName evidence="5">Glycosyltransferase</fullName>
    </submittedName>
</protein>
<evidence type="ECO:0000256" key="1">
    <source>
        <dbReference type="ARBA" id="ARBA00022676"/>
    </source>
</evidence>
<reference evidence="5 6" key="1">
    <citation type="submission" date="2020-10" db="EMBL/GenBank/DDBJ databases">
        <title>Haloactinobacterium sp. RN3S43, a bacterium isolated from saline soil.</title>
        <authorList>
            <person name="Sun J.-Q."/>
        </authorList>
    </citation>
    <scope>NUCLEOTIDE SEQUENCE [LARGE SCALE GENOMIC DNA]</scope>
    <source>
        <strain evidence="5 6">RN3S43</strain>
    </source>
</reference>
<proteinExistence type="predicted"/>
<feature type="region of interest" description="Disordered" evidence="3">
    <location>
        <begin position="46"/>
        <end position="78"/>
    </location>
</feature>
<feature type="compositionally biased region" description="Low complexity" evidence="3">
    <location>
        <begin position="215"/>
        <end position="241"/>
    </location>
</feature>
<keyword evidence="6" id="KW-1185">Reference proteome</keyword>
<dbReference type="Pfam" id="PF13692">
    <property type="entry name" value="Glyco_trans_1_4"/>
    <property type="match status" value="1"/>
</dbReference>
<evidence type="ECO:0000313" key="6">
    <source>
        <dbReference type="Proteomes" id="UP000593758"/>
    </source>
</evidence>
<feature type="compositionally biased region" description="Basic and acidic residues" evidence="3">
    <location>
        <begin position="273"/>
        <end position="284"/>
    </location>
</feature>
<dbReference type="PANTHER" id="PTHR12526">
    <property type="entry name" value="GLYCOSYLTRANSFERASE"/>
    <property type="match status" value="1"/>
</dbReference>
<dbReference type="SUPFAM" id="SSF53756">
    <property type="entry name" value="UDP-Glycosyltransferase/glycogen phosphorylase"/>
    <property type="match status" value="1"/>
</dbReference>
<dbReference type="KEGG" id="halt:IM660_14125"/>
<evidence type="ECO:0000259" key="4">
    <source>
        <dbReference type="Pfam" id="PF13579"/>
    </source>
</evidence>
<name>A0A7M1SYY0_9MICO</name>
<dbReference type="Pfam" id="PF13579">
    <property type="entry name" value="Glyco_trans_4_4"/>
    <property type="match status" value="1"/>
</dbReference>
<keyword evidence="2 5" id="KW-0808">Transferase</keyword>
<dbReference type="PANTHER" id="PTHR12526:SF622">
    <property type="entry name" value="GLYCOSYLTRANSFERASE (GROUP I)"/>
    <property type="match status" value="1"/>
</dbReference>
<accession>A0A7M1SYY0</accession>
<evidence type="ECO:0000313" key="5">
    <source>
        <dbReference type="EMBL" id="QOR72790.1"/>
    </source>
</evidence>
<feature type="domain" description="Glycosyltransferase subfamily 4-like N-terminal" evidence="4">
    <location>
        <begin position="17"/>
        <end position="212"/>
    </location>
</feature>
<keyword evidence="1" id="KW-0328">Glycosyltransferase</keyword>